<evidence type="ECO:0000256" key="1">
    <source>
        <dbReference type="SAM" id="MobiDB-lite"/>
    </source>
</evidence>
<organism evidence="2 3">
    <name type="scientific">Planctomyces bekefii</name>
    <dbReference type="NCBI Taxonomy" id="1653850"/>
    <lineage>
        <taxon>Bacteria</taxon>
        <taxon>Pseudomonadati</taxon>
        <taxon>Planctomycetota</taxon>
        <taxon>Planctomycetia</taxon>
        <taxon>Planctomycetales</taxon>
        <taxon>Planctomycetaceae</taxon>
        <taxon>Planctomyces</taxon>
    </lineage>
</organism>
<dbReference type="AlphaFoldDB" id="A0A5C6M4X2"/>
<proteinExistence type="predicted"/>
<feature type="non-terminal residue" evidence="2">
    <location>
        <position position="82"/>
    </location>
</feature>
<accession>A0A5C6M4X2</accession>
<reference evidence="2 3" key="2">
    <citation type="submission" date="2019-08" db="EMBL/GenBank/DDBJ databases">
        <authorList>
            <person name="Henke P."/>
        </authorList>
    </citation>
    <scope>NUCLEOTIDE SEQUENCE [LARGE SCALE GENOMIC DNA]</scope>
    <source>
        <strain evidence="2">Phe10_nw2017</strain>
    </source>
</reference>
<keyword evidence="3" id="KW-1185">Reference proteome</keyword>
<protein>
    <submittedName>
        <fullName evidence="2">Uncharacterized protein</fullName>
    </submittedName>
</protein>
<dbReference type="Proteomes" id="UP000321083">
    <property type="component" value="Unassembled WGS sequence"/>
</dbReference>
<gene>
    <name evidence="2" type="ORF">E3A20_12190</name>
</gene>
<evidence type="ECO:0000313" key="2">
    <source>
        <dbReference type="EMBL" id="TWW09648.1"/>
    </source>
</evidence>
<comment type="caution">
    <text evidence="2">The sequence shown here is derived from an EMBL/GenBank/DDBJ whole genome shotgun (WGS) entry which is preliminary data.</text>
</comment>
<sequence length="82" mass="7890">MIFRQISGGGGSAEGAGGTLTTGLGSADGKSLVPTKGVGTGIGDGAEAGTDDLLATTGSDVLNFFSQPDTDMATIAKTSPVL</sequence>
<feature type="compositionally biased region" description="Gly residues" evidence="1">
    <location>
        <begin position="7"/>
        <end position="20"/>
    </location>
</feature>
<reference evidence="2 3" key="1">
    <citation type="submission" date="2019-08" db="EMBL/GenBank/DDBJ databases">
        <title>100 year-old enigma solved: identification of Planctomyces bekefii, the type genus and species of the phylum Planctomycetes.</title>
        <authorList>
            <person name="Svetlana D.N."/>
            <person name="Overmann J."/>
        </authorList>
    </citation>
    <scope>NUCLEOTIDE SEQUENCE [LARGE SCALE GENOMIC DNA]</scope>
    <source>
        <strain evidence="2">Phe10_nw2017</strain>
    </source>
</reference>
<evidence type="ECO:0000313" key="3">
    <source>
        <dbReference type="Proteomes" id="UP000321083"/>
    </source>
</evidence>
<name>A0A5C6M4X2_9PLAN</name>
<feature type="region of interest" description="Disordered" evidence="1">
    <location>
        <begin position="1"/>
        <end position="30"/>
    </location>
</feature>
<dbReference type="EMBL" id="SRHE01000216">
    <property type="protein sequence ID" value="TWW09648.1"/>
    <property type="molecule type" value="Genomic_DNA"/>
</dbReference>